<name>A0AA40F3A6_9PEZI</name>
<feature type="non-terminal residue" evidence="2">
    <location>
        <position position="1"/>
    </location>
</feature>
<accession>A0AA40F3A6</accession>
<evidence type="ECO:0000313" key="3">
    <source>
        <dbReference type="Proteomes" id="UP001172155"/>
    </source>
</evidence>
<comment type="caution">
    <text evidence="2">The sequence shown here is derived from an EMBL/GenBank/DDBJ whole genome shotgun (WGS) entry which is preliminary data.</text>
</comment>
<gene>
    <name evidence="2" type="ORF">B0T18DRAFT_306264</name>
</gene>
<keyword evidence="3" id="KW-1185">Reference proteome</keyword>
<protein>
    <submittedName>
        <fullName evidence="2">Heterokaryon incompatibility</fullName>
    </submittedName>
</protein>
<organism evidence="2 3">
    <name type="scientific">Schizothecium vesticola</name>
    <dbReference type="NCBI Taxonomy" id="314040"/>
    <lineage>
        <taxon>Eukaryota</taxon>
        <taxon>Fungi</taxon>
        <taxon>Dikarya</taxon>
        <taxon>Ascomycota</taxon>
        <taxon>Pezizomycotina</taxon>
        <taxon>Sordariomycetes</taxon>
        <taxon>Sordariomycetidae</taxon>
        <taxon>Sordariales</taxon>
        <taxon>Schizotheciaceae</taxon>
        <taxon>Schizothecium</taxon>
    </lineage>
</organism>
<dbReference type="InterPro" id="IPR010730">
    <property type="entry name" value="HET"/>
</dbReference>
<evidence type="ECO:0000259" key="1">
    <source>
        <dbReference type="Pfam" id="PF06985"/>
    </source>
</evidence>
<feature type="domain" description="Heterokaryon incompatibility" evidence="1">
    <location>
        <begin position="1"/>
        <end position="141"/>
    </location>
</feature>
<dbReference type="AlphaFoldDB" id="A0AA40F3A6"/>
<dbReference type="InterPro" id="IPR052895">
    <property type="entry name" value="HetReg/Transcr_Mod"/>
</dbReference>
<feature type="non-terminal residue" evidence="2">
    <location>
        <position position="146"/>
    </location>
</feature>
<dbReference type="Pfam" id="PF06985">
    <property type="entry name" value="HET"/>
    <property type="match status" value="1"/>
</dbReference>
<sequence length="146" mass="16442">YTALSYTWGHPKKTHVLRISGAPFAITASLAEALGALPRIASSEYLWLDQVCIDQADDKEKNHQVQIMGEIYSNSHKVIIWTGGEIQGLQLAVDTYISPGRQICERGYYLGALAKSLDVYAEPLRQLLLRPWFRRAWVIQEAVLAK</sequence>
<proteinExistence type="predicted"/>
<reference evidence="2" key="1">
    <citation type="submission" date="2023-06" db="EMBL/GenBank/DDBJ databases">
        <title>Genome-scale phylogeny and comparative genomics of the fungal order Sordariales.</title>
        <authorList>
            <consortium name="Lawrence Berkeley National Laboratory"/>
            <person name="Hensen N."/>
            <person name="Bonometti L."/>
            <person name="Westerberg I."/>
            <person name="Brannstrom I.O."/>
            <person name="Guillou S."/>
            <person name="Cros-Aarteil S."/>
            <person name="Calhoun S."/>
            <person name="Haridas S."/>
            <person name="Kuo A."/>
            <person name="Mondo S."/>
            <person name="Pangilinan J."/>
            <person name="Riley R."/>
            <person name="LaButti K."/>
            <person name="Andreopoulos B."/>
            <person name="Lipzen A."/>
            <person name="Chen C."/>
            <person name="Yanf M."/>
            <person name="Daum C."/>
            <person name="Ng V."/>
            <person name="Clum A."/>
            <person name="Steindorff A."/>
            <person name="Ohm R."/>
            <person name="Martin F."/>
            <person name="Silar P."/>
            <person name="Natvig D."/>
            <person name="Lalanne C."/>
            <person name="Gautier V."/>
            <person name="Ament-velasquez S.L."/>
            <person name="Kruys A."/>
            <person name="Hutchinson M.I."/>
            <person name="Powell A.J."/>
            <person name="Barry K."/>
            <person name="Miller A.N."/>
            <person name="Grigoriev I.V."/>
            <person name="Debuchy R."/>
            <person name="Gladieux P."/>
            <person name="Thoren M.H."/>
            <person name="Johannesson H."/>
        </authorList>
    </citation>
    <scope>NUCLEOTIDE SEQUENCE</scope>
    <source>
        <strain evidence="2">SMH3187-1</strain>
    </source>
</reference>
<dbReference type="Proteomes" id="UP001172155">
    <property type="component" value="Unassembled WGS sequence"/>
</dbReference>
<dbReference type="PANTHER" id="PTHR24148:SF64">
    <property type="entry name" value="HETEROKARYON INCOMPATIBILITY DOMAIN-CONTAINING PROTEIN"/>
    <property type="match status" value="1"/>
</dbReference>
<evidence type="ECO:0000313" key="2">
    <source>
        <dbReference type="EMBL" id="KAK0750157.1"/>
    </source>
</evidence>
<dbReference type="EMBL" id="JAUKUD010000003">
    <property type="protein sequence ID" value="KAK0750157.1"/>
    <property type="molecule type" value="Genomic_DNA"/>
</dbReference>
<dbReference type="PANTHER" id="PTHR24148">
    <property type="entry name" value="ANKYRIN REPEAT DOMAIN-CONTAINING PROTEIN 39 HOMOLOG-RELATED"/>
    <property type="match status" value="1"/>
</dbReference>